<keyword evidence="3" id="KW-1185">Reference proteome</keyword>
<dbReference type="InterPro" id="IPR031849">
    <property type="entry name" value="DUF5069"/>
</dbReference>
<accession>A0AAE9ZTC8</accession>
<dbReference type="EMBL" id="CP119075">
    <property type="protein sequence ID" value="WED63747.1"/>
    <property type="molecule type" value="Genomic_DNA"/>
</dbReference>
<proteinExistence type="predicted"/>
<gene>
    <name evidence="2" type="ORF">PXH66_15530</name>
</gene>
<name>A0AAE9ZTC8_9BACT</name>
<dbReference type="KEGG" id="slom:PXH66_15530"/>
<dbReference type="Proteomes" id="UP001218638">
    <property type="component" value="Chromosome"/>
</dbReference>
<reference evidence="2" key="1">
    <citation type="submission" date="2023-03" db="EMBL/GenBank/DDBJ databases">
        <title>Lomoglobus Profundus gen. nov., sp. nov., a novel member of the phylum Verrucomicrobia, isolated from deep-marine sediment of South China Sea.</title>
        <authorList>
            <person name="Ahmad T."/>
            <person name="Ishaq S.E."/>
            <person name="Wang F."/>
        </authorList>
    </citation>
    <scope>NUCLEOTIDE SEQUENCE</scope>
    <source>
        <strain evidence="2">LMO-M01</strain>
    </source>
</reference>
<feature type="domain" description="DUF5069" evidence="1">
    <location>
        <begin position="7"/>
        <end position="138"/>
    </location>
</feature>
<dbReference type="Pfam" id="PF16798">
    <property type="entry name" value="DUF5069"/>
    <property type="match status" value="1"/>
</dbReference>
<sequence length="145" mass="16066">MPAIPGLRSPHATVDRLVYVGRMFDKIRLHARGELPADYQAALGKGLDARACTFLRIDYAALRARVLDGGTDTDVLAWAFATGGDRSDNDCMIWSRFLQKLAWRDDRSAFLRARVAEQGLEGRGIETFFDLIEIDEGRPIGGPDA</sequence>
<protein>
    <submittedName>
        <fullName evidence="2">DUF5069 domain-containing protein</fullName>
    </submittedName>
</protein>
<evidence type="ECO:0000313" key="2">
    <source>
        <dbReference type="EMBL" id="WED63747.1"/>
    </source>
</evidence>
<dbReference type="AlphaFoldDB" id="A0AAE9ZTC8"/>
<dbReference type="RefSeq" id="WP_330930449.1">
    <property type="nucleotide sequence ID" value="NZ_CP119075.1"/>
</dbReference>
<organism evidence="2 3">
    <name type="scientific">Synoicihabitans lomoniglobus</name>
    <dbReference type="NCBI Taxonomy" id="2909285"/>
    <lineage>
        <taxon>Bacteria</taxon>
        <taxon>Pseudomonadati</taxon>
        <taxon>Verrucomicrobiota</taxon>
        <taxon>Opitutia</taxon>
        <taxon>Opitutales</taxon>
        <taxon>Opitutaceae</taxon>
        <taxon>Synoicihabitans</taxon>
    </lineage>
</organism>
<evidence type="ECO:0000313" key="3">
    <source>
        <dbReference type="Proteomes" id="UP001218638"/>
    </source>
</evidence>
<evidence type="ECO:0000259" key="1">
    <source>
        <dbReference type="Pfam" id="PF16798"/>
    </source>
</evidence>